<dbReference type="PANTHER" id="PTHR45138:SF9">
    <property type="entry name" value="DIGUANYLATE CYCLASE DGCM-RELATED"/>
    <property type="match status" value="1"/>
</dbReference>
<dbReference type="Proteomes" id="UP000008635">
    <property type="component" value="Chromosome"/>
</dbReference>
<name>E8UAH8_DEIML</name>
<dbReference type="SMART" id="SM00267">
    <property type="entry name" value="GGDEF"/>
    <property type="match status" value="1"/>
</dbReference>
<dbReference type="eggNOG" id="COG3706">
    <property type="taxonomic scope" value="Bacteria"/>
</dbReference>
<organism evidence="3 4">
    <name type="scientific">Deinococcus maricopensis (strain DSM 21211 / LMG 22137 / NRRL B-23946 / LB-34)</name>
    <dbReference type="NCBI Taxonomy" id="709986"/>
    <lineage>
        <taxon>Bacteria</taxon>
        <taxon>Thermotogati</taxon>
        <taxon>Deinococcota</taxon>
        <taxon>Deinococci</taxon>
        <taxon>Deinococcales</taxon>
        <taxon>Deinococcaceae</taxon>
        <taxon>Deinococcus</taxon>
    </lineage>
</organism>
<dbReference type="GO" id="GO:0043709">
    <property type="term" value="P:cell adhesion involved in single-species biofilm formation"/>
    <property type="evidence" value="ECO:0007669"/>
    <property type="project" value="TreeGrafter"/>
</dbReference>
<gene>
    <name evidence="3" type="ordered locus">Deima_2429</name>
</gene>
<dbReference type="InterPro" id="IPR000160">
    <property type="entry name" value="GGDEF_dom"/>
</dbReference>
<dbReference type="GO" id="GO:0005886">
    <property type="term" value="C:plasma membrane"/>
    <property type="evidence" value="ECO:0007669"/>
    <property type="project" value="TreeGrafter"/>
</dbReference>
<evidence type="ECO:0000259" key="2">
    <source>
        <dbReference type="PROSITE" id="PS50887"/>
    </source>
</evidence>
<dbReference type="PANTHER" id="PTHR45138">
    <property type="entry name" value="REGULATORY COMPONENTS OF SENSORY TRANSDUCTION SYSTEM"/>
    <property type="match status" value="1"/>
</dbReference>
<keyword evidence="1" id="KW-0175">Coiled coil</keyword>
<evidence type="ECO:0000313" key="4">
    <source>
        <dbReference type="Proteomes" id="UP000008635"/>
    </source>
</evidence>
<keyword evidence="4" id="KW-1185">Reference proteome</keyword>
<sequence>MTAQNDLPALERAVREVEWLCALEDVRALSAAQDTLHLAQTLHAPAHEVRVRLAVAWTLLDQDPHAAGEDVERAAALAAPLNDAALTAHVECMAARVALSQGDAPTVLGTARRALAAAEAAEHAEHCAHAHSLIGVALLMMGDYAHALLHHQEVLKHLGRVTSPSLRACLLCDIGANFNDFGTPEDARAFLEQALAVADEHQLRFSRVMTRENLGRTLMQLGQCDNGARLLHEGLDAALHEGIPRWEAYFRSTIGEVDLERGRVDAAYAQLTRAAHVADDVSDAYLTTTVYSVLGRVLRALGRLDEARTHLERALADATQAELLGPAKNAHRALSDVLAEQGAYREALTHFQQYHDLAMKVQVEEVRRHTQLLQVQRELELERSSVQAQRRLNEELQRANAQVQEHATELARLAREDALTGVANRRHFMDHLTLQARHAPTFAAIVLDADHFKSINDQFGHPTGDEVLRVIGRVLQQHVRAGDVVARLGGEEFGVLLLDADRARALDVAERIRAALATHPWADVAPGAHVTVSAGVAHATEVDSPDALIALADRRLYQAKQGGRDRVV</sequence>
<dbReference type="STRING" id="709986.Deima_2429"/>
<protein>
    <submittedName>
        <fullName evidence="3">Diguanylate cyclase</fullName>
    </submittedName>
</protein>
<dbReference type="HOGENOM" id="CLU_022176_3_0_0"/>
<evidence type="ECO:0000313" key="3">
    <source>
        <dbReference type="EMBL" id="ADV68067.1"/>
    </source>
</evidence>
<dbReference type="Gene3D" id="3.30.70.270">
    <property type="match status" value="1"/>
</dbReference>
<dbReference type="InterPro" id="IPR011990">
    <property type="entry name" value="TPR-like_helical_dom_sf"/>
</dbReference>
<dbReference type="KEGG" id="dmr:Deima_2429"/>
<dbReference type="GO" id="GO:0052621">
    <property type="term" value="F:diguanylate cyclase activity"/>
    <property type="evidence" value="ECO:0007669"/>
    <property type="project" value="TreeGrafter"/>
</dbReference>
<dbReference type="SUPFAM" id="SSF48452">
    <property type="entry name" value="TPR-like"/>
    <property type="match status" value="2"/>
</dbReference>
<dbReference type="PROSITE" id="PS50887">
    <property type="entry name" value="GGDEF"/>
    <property type="match status" value="1"/>
</dbReference>
<proteinExistence type="predicted"/>
<dbReference type="OrthoDB" id="73747at2"/>
<dbReference type="InterPro" id="IPR029787">
    <property type="entry name" value="Nucleotide_cyclase"/>
</dbReference>
<dbReference type="SUPFAM" id="SSF55073">
    <property type="entry name" value="Nucleotide cyclase"/>
    <property type="match status" value="1"/>
</dbReference>
<dbReference type="InterPro" id="IPR050469">
    <property type="entry name" value="Diguanylate_Cyclase"/>
</dbReference>
<dbReference type="Pfam" id="PF13424">
    <property type="entry name" value="TPR_12"/>
    <property type="match status" value="1"/>
</dbReference>
<evidence type="ECO:0000256" key="1">
    <source>
        <dbReference type="SAM" id="Coils"/>
    </source>
</evidence>
<dbReference type="EMBL" id="CP002454">
    <property type="protein sequence ID" value="ADV68067.1"/>
    <property type="molecule type" value="Genomic_DNA"/>
</dbReference>
<reference evidence="3 4" key="1">
    <citation type="journal article" date="2011" name="Stand. Genomic Sci.">
        <title>Complete genome sequence of Deinococcus maricopensis type strain (LB-34).</title>
        <authorList>
            <person name="Pukall R."/>
            <person name="Zeytun A."/>
            <person name="Lucas S."/>
            <person name="Lapidus A."/>
            <person name="Hammon N."/>
            <person name="Deshpande S."/>
            <person name="Nolan M."/>
            <person name="Cheng J.F."/>
            <person name="Pitluck S."/>
            <person name="Liolios K."/>
            <person name="Pagani I."/>
            <person name="Mikhailova N."/>
            <person name="Ivanova N."/>
            <person name="Mavromatis K."/>
            <person name="Pati A."/>
            <person name="Tapia R."/>
            <person name="Han C."/>
            <person name="Goodwin L."/>
            <person name="Chen A."/>
            <person name="Palaniappan K."/>
            <person name="Land M."/>
            <person name="Hauser L."/>
            <person name="Chang Y.J."/>
            <person name="Jeffries C.D."/>
            <person name="Brambilla E.M."/>
            <person name="Rohde M."/>
            <person name="Goker M."/>
            <person name="Detter J.C."/>
            <person name="Woyke T."/>
            <person name="Bristow J."/>
            <person name="Eisen J.A."/>
            <person name="Markowitz V."/>
            <person name="Hugenholtz P."/>
            <person name="Kyrpides N.C."/>
            <person name="Klenk H.P."/>
        </authorList>
    </citation>
    <scope>NUCLEOTIDE SEQUENCE [LARGE SCALE GENOMIC DNA]</scope>
    <source>
        <strain evidence="4">DSM 21211 / LMG 22137 / NRRL B-23946 / LB-34</strain>
    </source>
</reference>
<dbReference type="Gene3D" id="1.25.40.10">
    <property type="entry name" value="Tetratricopeptide repeat domain"/>
    <property type="match status" value="2"/>
</dbReference>
<dbReference type="InterPro" id="IPR019734">
    <property type="entry name" value="TPR_rpt"/>
</dbReference>
<dbReference type="NCBIfam" id="TIGR00254">
    <property type="entry name" value="GGDEF"/>
    <property type="match status" value="1"/>
</dbReference>
<dbReference type="InterPro" id="IPR043128">
    <property type="entry name" value="Rev_trsase/Diguanyl_cyclase"/>
</dbReference>
<feature type="coiled-coil region" evidence="1">
    <location>
        <begin position="386"/>
        <end position="416"/>
    </location>
</feature>
<accession>E8UAH8</accession>
<dbReference type="GO" id="GO:1902201">
    <property type="term" value="P:negative regulation of bacterial-type flagellum-dependent cell motility"/>
    <property type="evidence" value="ECO:0007669"/>
    <property type="project" value="TreeGrafter"/>
</dbReference>
<dbReference type="SMART" id="SM00028">
    <property type="entry name" value="TPR"/>
    <property type="match status" value="3"/>
</dbReference>
<dbReference type="AlphaFoldDB" id="E8UAH8"/>
<dbReference type="Pfam" id="PF00990">
    <property type="entry name" value="GGDEF"/>
    <property type="match status" value="1"/>
</dbReference>
<reference evidence="4" key="2">
    <citation type="submission" date="2011-01" db="EMBL/GenBank/DDBJ databases">
        <title>The complete genome of Deinococcus maricopensis DSM 21211.</title>
        <authorList>
            <consortium name="US DOE Joint Genome Institute (JGI-PGF)"/>
            <person name="Lucas S."/>
            <person name="Copeland A."/>
            <person name="Lapidus A."/>
            <person name="Goodwin L."/>
            <person name="Pitluck S."/>
            <person name="Kyrpides N."/>
            <person name="Mavromatis K."/>
            <person name="Pagani I."/>
            <person name="Ivanova N."/>
            <person name="Ovchinnikova G."/>
            <person name="Zeytun A."/>
            <person name="Detter J.C."/>
            <person name="Han C."/>
            <person name="Land M."/>
            <person name="Hauser L."/>
            <person name="Markowitz V."/>
            <person name="Cheng J.-F."/>
            <person name="Hugenholtz P."/>
            <person name="Woyke T."/>
            <person name="Wu D."/>
            <person name="Pukall R."/>
            <person name="Gehrich-Schroeter G."/>
            <person name="Brambilla E."/>
            <person name="Klenk H.-P."/>
            <person name="Eisen J.A."/>
        </authorList>
    </citation>
    <scope>NUCLEOTIDE SEQUENCE [LARGE SCALE GENOMIC DNA]</scope>
    <source>
        <strain evidence="4">DSM 21211 / LMG 22137 / NRRL B-23946 / LB-34</strain>
    </source>
</reference>
<dbReference type="RefSeq" id="WP_013557572.1">
    <property type="nucleotide sequence ID" value="NC_014958.1"/>
</dbReference>
<feature type="domain" description="GGDEF" evidence="2">
    <location>
        <begin position="440"/>
        <end position="568"/>
    </location>
</feature>
<dbReference type="CDD" id="cd01949">
    <property type="entry name" value="GGDEF"/>
    <property type="match status" value="1"/>
</dbReference>
<dbReference type="FunFam" id="3.30.70.270:FF:000001">
    <property type="entry name" value="Diguanylate cyclase domain protein"/>
    <property type="match status" value="1"/>
</dbReference>